<organism evidence="3 4">
    <name type="scientific">Amycolatopsis rifamycinica</name>
    <dbReference type="NCBI Taxonomy" id="287986"/>
    <lineage>
        <taxon>Bacteria</taxon>
        <taxon>Bacillati</taxon>
        <taxon>Actinomycetota</taxon>
        <taxon>Actinomycetes</taxon>
        <taxon>Pseudonocardiales</taxon>
        <taxon>Pseudonocardiaceae</taxon>
        <taxon>Amycolatopsis</taxon>
    </lineage>
</organism>
<dbReference type="SMART" id="SM00255">
    <property type="entry name" value="TIR"/>
    <property type="match status" value="1"/>
</dbReference>
<dbReference type="Gene3D" id="3.40.50.10140">
    <property type="entry name" value="Toll/interleukin-1 receptor homology (TIR) domain"/>
    <property type="match status" value="1"/>
</dbReference>
<proteinExistence type="predicted"/>
<dbReference type="eggNOG" id="ENOG50343EZ">
    <property type="taxonomic scope" value="Bacteria"/>
</dbReference>
<evidence type="ECO:0000259" key="2">
    <source>
        <dbReference type="PROSITE" id="PS50104"/>
    </source>
</evidence>
<reference evidence="3 4" key="1">
    <citation type="submission" date="2014-05" db="EMBL/GenBank/DDBJ databases">
        <title>Draft genome sequence of Amycolatopsis rifamycinica DSM 46095.</title>
        <authorList>
            <person name="Lal R."/>
            <person name="Saxena A."/>
            <person name="Kumari R."/>
            <person name="Mukherjee U."/>
            <person name="Singh P."/>
            <person name="Sangwan N."/>
            <person name="Mahato N.K."/>
        </authorList>
    </citation>
    <scope>NUCLEOTIDE SEQUENCE [LARGE SCALE GENOMIC DNA]</scope>
    <source>
        <strain evidence="3 4">DSM 46095</strain>
    </source>
</reference>
<accession>A0A066TR95</accession>
<dbReference type="SUPFAM" id="SSF52200">
    <property type="entry name" value="Toll/Interleukin receptor TIR domain"/>
    <property type="match status" value="1"/>
</dbReference>
<name>A0A066TR95_9PSEU</name>
<dbReference type="Proteomes" id="UP000027345">
    <property type="component" value="Unassembled WGS sequence"/>
</dbReference>
<dbReference type="PROSITE" id="PS50104">
    <property type="entry name" value="TIR"/>
    <property type="match status" value="1"/>
</dbReference>
<dbReference type="InterPro" id="IPR000157">
    <property type="entry name" value="TIR_dom"/>
</dbReference>
<feature type="region of interest" description="Disordered" evidence="1">
    <location>
        <begin position="173"/>
        <end position="194"/>
    </location>
</feature>
<dbReference type="RefSeq" id="WP_043787645.1">
    <property type="nucleotide sequence ID" value="NZ_JMQI01000073.1"/>
</dbReference>
<comment type="caution">
    <text evidence="3">The sequence shown here is derived from an EMBL/GenBank/DDBJ whole genome shotgun (WGS) entry which is preliminary data.</text>
</comment>
<evidence type="ECO:0000313" key="3">
    <source>
        <dbReference type="EMBL" id="KDN17385.1"/>
    </source>
</evidence>
<dbReference type="STRING" id="287986.DV20_35995"/>
<dbReference type="AlphaFoldDB" id="A0A066TR95"/>
<protein>
    <recommendedName>
        <fullName evidence="2">TIR domain-containing protein</fullName>
    </recommendedName>
</protein>
<dbReference type="GO" id="GO:0007165">
    <property type="term" value="P:signal transduction"/>
    <property type="evidence" value="ECO:0007669"/>
    <property type="project" value="InterPro"/>
</dbReference>
<dbReference type="InterPro" id="IPR035897">
    <property type="entry name" value="Toll_tir_struct_dom_sf"/>
</dbReference>
<dbReference type="Pfam" id="PF13676">
    <property type="entry name" value="TIR_2"/>
    <property type="match status" value="1"/>
</dbReference>
<feature type="domain" description="TIR" evidence="2">
    <location>
        <begin position="2"/>
        <end position="166"/>
    </location>
</feature>
<sequence>MYEYDVFISYLRTAGDISAWIRHHFHPRLLEVLDNNRYEDVKIFFDDQVRVGAAWPAELNSALQRSRVLVPVCSPKYFRDEWCLAEWASMAERETLTAAAPGEHRPPLIYPVIFCDSRHFPDWAHARRPRDLQQWNHPFEHFQTAPAYLDFNQQIKQIAAELEELIERAPEWRSDWPVRTPPPEPPQPARMPRF</sequence>
<keyword evidence="4" id="KW-1185">Reference proteome</keyword>
<dbReference type="OrthoDB" id="9150238at2"/>
<feature type="compositionally biased region" description="Pro residues" evidence="1">
    <location>
        <begin position="179"/>
        <end position="194"/>
    </location>
</feature>
<dbReference type="EMBL" id="JMQI01000073">
    <property type="protein sequence ID" value="KDN17385.1"/>
    <property type="molecule type" value="Genomic_DNA"/>
</dbReference>
<evidence type="ECO:0000313" key="4">
    <source>
        <dbReference type="Proteomes" id="UP000027345"/>
    </source>
</evidence>
<gene>
    <name evidence="3" type="ORF">DV20_35995</name>
</gene>
<evidence type="ECO:0000256" key="1">
    <source>
        <dbReference type="SAM" id="MobiDB-lite"/>
    </source>
</evidence>